<proteinExistence type="predicted"/>
<feature type="region of interest" description="Disordered" evidence="1">
    <location>
        <begin position="1"/>
        <end position="26"/>
    </location>
</feature>
<sequence>MSYFTVSATASEASNNSPAPSFQDESSPIWPTCKCRDAKPYKTKRTLINPENWLDEVSDSEESLVEHPPVAVKALRARQFFRRNDALGADTGSCLGVISDWEANKLRFSLLYVMQHLYEEREGERKYPAEWEDKTAFTSWFEKTVSAWVEDLPEDQKACIGALADILEDDLAIDLDDKAGWERQNTRVVKYLDGFDPISEEVQGLEQLELEDRACYECSRRYANKALWVVVPSSDESME</sequence>
<dbReference type="EMBL" id="JAAOAV010000200">
    <property type="protein sequence ID" value="KAF5589831.1"/>
    <property type="molecule type" value="Genomic_DNA"/>
</dbReference>
<dbReference type="OrthoDB" id="5089671at2759"/>
<name>A0A8H5LFK2_GIBSU</name>
<comment type="caution">
    <text evidence="2">The sequence shown here is derived from an EMBL/GenBank/DDBJ whole genome shotgun (WGS) entry which is preliminary data.</text>
</comment>
<feature type="compositionally biased region" description="Low complexity" evidence="1">
    <location>
        <begin position="7"/>
        <end position="21"/>
    </location>
</feature>
<accession>A0A8H5LFK2</accession>
<protein>
    <submittedName>
        <fullName evidence="2">Uncharacterized protein</fullName>
    </submittedName>
</protein>
<dbReference type="AlphaFoldDB" id="A0A8H5LFK2"/>
<evidence type="ECO:0000256" key="1">
    <source>
        <dbReference type="SAM" id="MobiDB-lite"/>
    </source>
</evidence>
<organism evidence="2 3">
    <name type="scientific">Gibberella subglutinans</name>
    <name type="common">Fusarium subglutinans</name>
    <dbReference type="NCBI Taxonomy" id="42677"/>
    <lineage>
        <taxon>Eukaryota</taxon>
        <taxon>Fungi</taxon>
        <taxon>Dikarya</taxon>
        <taxon>Ascomycota</taxon>
        <taxon>Pezizomycotina</taxon>
        <taxon>Sordariomycetes</taxon>
        <taxon>Hypocreomycetidae</taxon>
        <taxon>Hypocreales</taxon>
        <taxon>Nectriaceae</taxon>
        <taxon>Fusarium</taxon>
        <taxon>Fusarium fujikuroi species complex</taxon>
    </lineage>
</organism>
<dbReference type="RefSeq" id="XP_036533486.1">
    <property type="nucleotide sequence ID" value="XM_036675673.1"/>
</dbReference>
<evidence type="ECO:0000313" key="2">
    <source>
        <dbReference type="EMBL" id="KAF5589831.1"/>
    </source>
</evidence>
<gene>
    <name evidence="2" type="ORF">FSUBG_11033</name>
</gene>
<dbReference type="Proteomes" id="UP000547976">
    <property type="component" value="Unassembled WGS sequence"/>
</dbReference>
<keyword evidence="3" id="KW-1185">Reference proteome</keyword>
<dbReference type="GeneID" id="59310391"/>
<reference evidence="2 3" key="1">
    <citation type="submission" date="2020-05" db="EMBL/GenBank/DDBJ databases">
        <title>Identification and distribution of gene clusters putatively required for synthesis of sphingolipid metabolism inhibitors in phylogenetically diverse species of the filamentous fungus Fusarium.</title>
        <authorList>
            <person name="Kim H.-S."/>
            <person name="Busman M."/>
            <person name="Brown D.W."/>
            <person name="Divon H."/>
            <person name="Uhlig S."/>
            <person name="Proctor R.H."/>
        </authorList>
    </citation>
    <scope>NUCLEOTIDE SEQUENCE [LARGE SCALE GENOMIC DNA]</scope>
    <source>
        <strain evidence="2 3">NRRL 66333</strain>
    </source>
</reference>
<evidence type="ECO:0000313" key="3">
    <source>
        <dbReference type="Proteomes" id="UP000547976"/>
    </source>
</evidence>